<keyword evidence="4" id="KW-1185">Reference proteome</keyword>
<dbReference type="SMART" id="SM00507">
    <property type="entry name" value="HNHc"/>
    <property type="match status" value="1"/>
</dbReference>
<dbReference type="NCBIfam" id="NF040563">
    <property type="entry name" value="guided_IscB"/>
    <property type="match status" value="1"/>
</dbReference>
<dbReference type="GO" id="GO:0004519">
    <property type="term" value="F:endonuclease activity"/>
    <property type="evidence" value="ECO:0007669"/>
    <property type="project" value="UniProtKB-KW"/>
</dbReference>
<dbReference type="CDD" id="cd00085">
    <property type="entry name" value="HNHc"/>
    <property type="match status" value="1"/>
</dbReference>
<evidence type="ECO:0000256" key="1">
    <source>
        <dbReference type="SAM" id="MobiDB-lite"/>
    </source>
</evidence>
<dbReference type="Proteomes" id="UP000014216">
    <property type="component" value="Unassembled WGS sequence"/>
</dbReference>
<gene>
    <name evidence="3" type="ORF">Dpo_2c02030</name>
</gene>
<dbReference type="InterPro" id="IPR025938">
    <property type="entry name" value="RRXRR_dom"/>
</dbReference>
<dbReference type="InterPro" id="IPR047693">
    <property type="entry name" value="RNA-guided_IscB-like"/>
</dbReference>
<keyword evidence="3" id="KW-0378">Hydrolase</keyword>
<dbReference type="AlphaFoldDB" id="S0G4H4"/>
<comment type="caution">
    <text evidence="3">The sequence shown here is derived from an EMBL/GenBank/DDBJ whole genome shotgun (WGS) entry which is preliminary data.</text>
</comment>
<dbReference type="Gene3D" id="1.10.30.50">
    <property type="match status" value="1"/>
</dbReference>
<feature type="region of interest" description="Disordered" evidence="1">
    <location>
        <begin position="32"/>
        <end position="54"/>
    </location>
</feature>
<accession>S0G4H4</accession>
<dbReference type="InterPro" id="IPR002711">
    <property type="entry name" value="HNH"/>
</dbReference>
<keyword evidence="3" id="KW-0255">Endonuclease</keyword>
<dbReference type="GO" id="GO:0008270">
    <property type="term" value="F:zinc ion binding"/>
    <property type="evidence" value="ECO:0007669"/>
    <property type="project" value="InterPro"/>
</dbReference>
<dbReference type="Pfam" id="PF01844">
    <property type="entry name" value="HNH"/>
    <property type="match status" value="1"/>
</dbReference>
<name>S0G4H4_9BACT</name>
<proteinExistence type="predicted"/>
<dbReference type="Pfam" id="PF14239">
    <property type="entry name" value="RRXRR"/>
    <property type="match status" value="1"/>
</dbReference>
<evidence type="ECO:0000313" key="3">
    <source>
        <dbReference type="EMBL" id="EMS80514.1"/>
    </source>
</evidence>
<feature type="domain" description="HNH nuclease" evidence="2">
    <location>
        <begin position="251"/>
        <end position="308"/>
    </location>
</feature>
<reference evidence="3 4" key="1">
    <citation type="journal article" date="2013" name="Genome Announc.">
        <title>Draft Genome Sequence of Desulfotignum phosphitoxidans DSM 13687 Strain FiPS-3.</title>
        <authorList>
            <person name="Poehlein A."/>
            <person name="Daniel R."/>
            <person name="Simeonova D.D."/>
        </authorList>
    </citation>
    <scope>NUCLEOTIDE SEQUENCE [LARGE SCALE GENOMIC DNA]</scope>
    <source>
        <strain evidence="3 4">DSM 13687</strain>
    </source>
</reference>
<dbReference type="PATRIC" id="fig|1286635.3.peg.1179"/>
<organism evidence="3 4">
    <name type="scientific">Desulfotignum phosphitoxidans DSM 13687</name>
    <dbReference type="NCBI Taxonomy" id="1286635"/>
    <lineage>
        <taxon>Bacteria</taxon>
        <taxon>Pseudomonadati</taxon>
        <taxon>Thermodesulfobacteriota</taxon>
        <taxon>Desulfobacteria</taxon>
        <taxon>Desulfobacterales</taxon>
        <taxon>Desulfobacteraceae</taxon>
        <taxon>Desulfotignum</taxon>
    </lineage>
</organism>
<evidence type="ECO:0000259" key="2">
    <source>
        <dbReference type="SMART" id="SM00507"/>
    </source>
</evidence>
<keyword evidence="3" id="KW-0540">Nuclease</keyword>
<dbReference type="GO" id="GO:0003676">
    <property type="term" value="F:nucleic acid binding"/>
    <property type="evidence" value="ECO:0007669"/>
    <property type="project" value="InterPro"/>
</dbReference>
<dbReference type="EMBL" id="APJX01000002">
    <property type="protein sequence ID" value="EMS80514.1"/>
    <property type="molecule type" value="Genomic_DNA"/>
</dbReference>
<evidence type="ECO:0000313" key="4">
    <source>
        <dbReference type="Proteomes" id="UP000014216"/>
    </source>
</evidence>
<protein>
    <submittedName>
        <fullName evidence="3">HNH endonuclease</fullName>
    </submittedName>
</protein>
<sequence length="516" mass="58181">MHRELKTNGGMLPQSRPLEAWVADNLQGCGRNGSGHTAAVQQSRGESSTDARVEPSPAFAVNGVSRVFVLDKKGKPLMPCHPARARKFLAQGRARVHQMFPFTIRLVDRIREDSDVQPVNVKLDPGAKTTGMAVVRQDGGHIQILHLSELTHRGAAIRKKLDQRSNYRRRRRTANLWYRKKRFDNRTQPKGWLPPSLKSRVDNTLSWVKKYQRFCPFTGIVLERVRFDTQKLQNPDISGIEYQQGTLFGYEVKEYLLEKYKRTCAYCNGLSKDPFLEIEHFIPRNPSKGDKGSNRISNLAIACKTCNQESKKNLQPADWISLLSRSRKKIDQVRVKNATRFLEGRRPSLASTAAVNATRNAIFFELRDLGLPVECSTGGRTKYNRSRLDIPKTHCLDAACTGHVESVSGWKQNVFLIKAMGRGSYQRTRVDKYGFPRGTLMAQKTVKGFATGDMVKAIVPTGKKKGTYIGRVAVRKSGSFNIQTNTETVQGISWKYCKIISRQNGYNFASQVSSPT</sequence>
<dbReference type="InterPro" id="IPR003615">
    <property type="entry name" value="HNH_nuc"/>
</dbReference>